<sequence length="121" mass="13518">MSNTTHTKKGGGPSNLLAAETIVSNTLIIYFFLFVDITMADEVLTLMCNIRKKLCNMKMDHHLSGFRSDALSEVFGAEQNGRARGVGGGVPPTKLEVFSQQKWCNHQRDEKVHNLTNRSEH</sequence>
<gene>
    <name evidence="1" type="ORF">D8674_000587</name>
</gene>
<keyword evidence="2" id="KW-1185">Reference proteome</keyword>
<reference evidence="2" key="2">
    <citation type="submission" date="2019-10" db="EMBL/GenBank/DDBJ databases">
        <title>A de novo genome assembly of a pear dwarfing rootstock.</title>
        <authorList>
            <person name="Wang F."/>
            <person name="Wang J."/>
            <person name="Li S."/>
            <person name="Zhang Y."/>
            <person name="Fang M."/>
            <person name="Ma L."/>
            <person name="Zhao Y."/>
            <person name="Jiang S."/>
        </authorList>
    </citation>
    <scope>NUCLEOTIDE SEQUENCE [LARGE SCALE GENOMIC DNA]</scope>
</reference>
<organism evidence="1 2">
    <name type="scientific">Pyrus ussuriensis x Pyrus communis</name>
    <dbReference type="NCBI Taxonomy" id="2448454"/>
    <lineage>
        <taxon>Eukaryota</taxon>
        <taxon>Viridiplantae</taxon>
        <taxon>Streptophyta</taxon>
        <taxon>Embryophyta</taxon>
        <taxon>Tracheophyta</taxon>
        <taxon>Spermatophyta</taxon>
        <taxon>Magnoliopsida</taxon>
        <taxon>eudicotyledons</taxon>
        <taxon>Gunneridae</taxon>
        <taxon>Pentapetalae</taxon>
        <taxon>rosids</taxon>
        <taxon>fabids</taxon>
        <taxon>Rosales</taxon>
        <taxon>Rosaceae</taxon>
        <taxon>Amygdaloideae</taxon>
        <taxon>Maleae</taxon>
        <taxon>Pyrus</taxon>
    </lineage>
</organism>
<evidence type="ECO:0000313" key="1">
    <source>
        <dbReference type="EMBL" id="KAB2597667.1"/>
    </source>
</evidence>
<proteinExistence type="predicted"/>
<accession>A0A5N5F3Y3</accession>
<reference evidence="1 2" key="1">
    <citation type="submission" date="2019-09" db="EMBL/GenBank/DDBJ databases">
        <authorList>
            <person name="Ou C."/>
        </authorList>
    </citation>
    <scope>NUCLEOTIDE SEQUENCE [LARGE SCALE GENOMIC DNA]</scope>
    <source>
        <strain evidence="1">S2</strain>
        <tissue evidence="1">Leaf</tissue>
    </source>
</reference>
<evidence type="ECO:0000313" key="2">
    <source>
        <dbReference type="Proteomes" id="UP000327157"/>
    </source>
</evidence>
<dbReference type="Proteomes" id="UP000327157">
    <property type="component" value="Chromosome 1"/>
</dbReference>
<comment type="caution">
    <text evidence="1">The sequence shown here is derived from an EMBL/GenBank/DDBJ whole genome shotgun (WGS) entry which is preliminary data.</text>
</comment>
<dbReference type="EMBL" id="SMOL01000768">
    <property type="protein sequence ID" value="KAB2597667.1"/>
    <property type="molecule type" value="Genomic_DNA"/>
</dbReference>
<dbReference type="AlphaFoldDB" id="A0A5N5F3Y3"/>
<reference evidence="1 2" key="3">
    <citation type="submission" date="2019-11" db="EMBL/GenBank/DDBJ databases">
        <title>A de novo genome assembly of a pear dwarfing rootstock.</title>
        <authorList>
            <person name="Wang F."/>
            <person name="Wang J."/>
            <person name="Li S."/>
            <person name="Zhang Y."/>
            <person name="Fang M."/>
            <person name="Ma L."/>
            <person name="Zhao Y."/>
            <person name="Jiang S."/>
        </authorList>
    </citation>
    <scope>NUCLEOTIDE SEQUENCE [LARGE SCALE GENOMIC DNA]</scope>
    <source>
        <strain evidence="1">S2</strain>
        <tissue evidence="1">Leaf</tissue>
    </source>
</reference>
<protein>
    <submittedName>
        <fullName evidence="1">Uncharacterized protein</fullName>
    </submittedName>
</protein>
<name>A0A5N5F3Y3_9ROSA</name>